<keyword evidence="2" id="KW-0812">Transmembrane</keyword>
<sequence length="136" mass="15637">MEKVHTDTPISNGKRLFLIALGWLTVVLAFIGVFIPLLPTVPFLLVSLYCFGATSEKFQNWLLQNKYLGPISRRLKNKQGLTKAEKIQSLVVIWLSMGAVLYWLAWGTHWQYGVISLLVFETWFIARFKSYTPNDL</sequence>
<gene>
    <name evidence="3" type="ORF">GCM10007932_09420</name>
</gene>
<protein>
    <recommendedName>
        <fullName evidence="1">Inner membrane protein</fullName>
    </recommendedName>
</protein>
<dbReference type="GO" id="GO:0005886">
    <property type="term" value="C:plasma membrane"/>
    <property type="evidence" value="ECO:0007669"/>
    <property type="project" value="UniProtKB-SubCell"/>
</dbReference>
<keyword evidence="1" id="KW-0997">Cell inner membrane</keyword>
<dbReference type="InterPro" id="IPR007401">
    <property type="entry name" value="DUF454"/>
</dbReference>
<keyword evidence="4" id="KW-1185">Reference proteome</keyword>
<comment type="subcellular location">
    <subcellularLocation>
        <location evidence="1">Cell inner membrane</location>
        <topology evidence="1">Multi-pass membrane protein</topology>
    </subcellularLocation>
</comment>
<evidence type="ECO:0000256" key="2">
    <source>
        <dbReference type="SAM" id="Phobius"/>
    </source>
</evidence>
<dbReference type="PANTHER" id="PTHR35813:SF1">
    <property type="entry name" value="INNER MEMBRANE PROTEIN YBAN"/>
    <property type="match status" value="1"/>
</dbReference>
<organism evidence="3 4">
    <name type="scientific">Vibrio penaeicida</name>
    <dbReference type="NCBI Taxonomy" id="104609"/>
    <lineage>
        <taxon>Bacteria</taxon>
        <taxon>Pseudomonadati</taxon>
        <taxon>Pseudomonadota</taxon>
        <taxon>Gammaproteobacteria</taxon>
        <taxon>Vibrionales</taxon>
        <taxon>Vibrionaceae</taxon>
        <taxon>Vibrio</taxon>
    </lineage>
</organism>
<dbReference type="PANTHER" id="PTHR35813">
    <property type="entry name" value="INNER MEMBRANE PROTEIN YBAN"/>
    <property type="match status" value="1"/>
</dbReference>
<dbReference type="Proteomes" id="UP001156690">
    <property type="component" value="Unassembled WGS sequence"/>
</dbReference>
<keyword evidence="1" id="KW-1003">Cell membrane</keyword>
<dbReference type="PIRSF" id="PIRSF016789">
    <property type="entry name" value="DUF454"/>
    <property type="match status" value="1"/>
</dbReference>
<feature type="transmembrane region" description="Helical" evidence="2">
    <location>
        <begin position="16"/>
        <end position="37"/>
    </location>
</feature>
<keyword evidence="2" id="KW-1133">Transmembrane helix</keyword>
<reference evidence="4" key="1">
    <citation type="journal article" date="2019" name="Int. J. Syst. Evol. Microbiol.">
        <title>The Global Catalogue of Microorganisms (GCM) 10K type strain sequencing project: providing services to taxonomists for standard genome sequencing and annotation.</title>
        <authorList>
            <consortium name="The Broad Institute Genomics Platform"/>
            <consortium name="The Broad Institute Genome Sequencing Center for Infectious Disease"/>
            <person name="Wu L."/>
            <person name="Ma J."/>
        </authorList>
    </citation>
    <scope>NUCLEOTIDE SEQUENCE [LARGE SCALE GENOMIC DNA]</scope>
    <source>
        <strain evidence="4">NBRC 15640</strain>
    </source>
</reference>
<evidence type="ECO:0000256" key="1">
    <source>
        <dbReference type="PIRNR" id="PIRNR016789"/>
    </source>
</evidence>
<dbReference type="RefSeq" id="WP_126609008.1">
    <property type="nucleotide sequence ID" value="NZ_AP025144.1"/>
</dbReference>
<evidence type="ECO:0000313" key="4">
    <source>
        <dbReference type="Proteomes" id="UP001156690"/>
    </source>
</evidence>
<evidence type="ECO:0000313" key="3">
    <source>
        <dbReference type="EMBL" id="GLQ71582.1"/>
    </source>
</evidence>
<accession>A0AAV5NNL3</accession>
<comment type="caution">
    <text evidence="3">The sequence shown here is derived from an EMBL/GenBank/DDBJ whole genome shotgun (WGS) entry which is preliminary data.</text>
</comment>
<keyword evidence="1 2" id="KW-0472">Membrane</keyword>
<dbReference type="Pfam" id="PF04304">
    <property type="entry name" value="DUF454"/>
    <property type="match status" value="1"/>
</dbReference>
<dbReference type="AlphaFoldDB" id="A0AAV5NNL3"/>
<name>A0AAV5NNL3_9VIBR</name>
<proteinExistence type="predicted"/>
<dbReference type="EMBL" id="BSNX01000007">
    <property type="protein sequence ID" value="GLQ71582.1"/>
    <property type="molecule type" value="Genomic_DNA"/>
</dbReference>
<feature type="transmembrane region" description="Helical" evidence="2">
    <location>
        <begin position="84"/>
        <end position="104"/>
    </location>
</feature>